<feature type="transmembrane region" description="Helical" evidence="6">
    <location>
        <begin position="444"/>
        <end position="461"/>
    </location>
</feature>
<dbReference type="PANTHER" id="PTHR42718">
    <property type="entry name" value="MAJOR FACILITATOR SUPERFAMILY MULTIDRUG TRANSPORTER MFSC"/>
    <property type="match status" value="1"/>
</dbReference>
<keyword evidence="2" id="KW-0813">Transport</keyword>
<proteinExistence type="predicted"/>
<dbReference type="Pfam" id="PF07690">
    <property type="entry name" value="MFS_1"/>
    <property type="match status" value="1"/>
</dbReference>
<evidence type="ECO:0000313" key="11">
    <source>
        <dbReference type="Proteomes" id="UP000255295"/>
    </source>
</evidence>
<dbReference type="InterPro" id="IPR011701">
    <property type="entry name" value="MFS"/>
</dbReference>
<feature type="transmembrane region" description="Helical" evidence="6">
    <location>
        <begin position="78"/>
        <end position="96"/>
    </location>
</feature>
<dbReference type="GeneID" id="48274881"/>
<keyword evidence="3 6" id="KW-0812">Transmembrane</keyword>
<dbReference type="InterPro" id="IPR020846">
    <property type="entry name" value="MFS_dom"/>
</dbReference>
<dbReference type="Proteomes" id="UP000238825">
    <property type="component" value="Chromosome"/>
</dbReference>
<evidence type="ECO:0000256" key="1">
    <source>
        <dbReference type="ARBA" id="ARBA00004651"/>
    </source>
</evidence>
<evidence type="ECO:0000256" key="3">
    <source>
        <dbReference type="ARBA" id="ARBA00022692"/>
    </source>
</evidence>
<name>A0A2S0JVG2_LYSSH</name>
<feature type="transmembrane region" description="Helical" evidence="6">
    <location>
        <begin position="332"/>
        <end position="351"/>
    </location>
</feature>
<feature type="transmembrane region" description="Helical" evidence="6">
    <location>
        <begin position="227"/>
        <end position="245"/>
    </location>
</feature>
<dbReference type="PANTHER" id="PTHR42718:SF9">
    <property type="entry name" value="MAJOR FACILITATOR SUPERFAMILY MULTIDRUG TRANSPORTER MFSC"/>
    <property type="match status" value="1"/>
</dbReference>
<evidence type="ECO:0000256" key="5">
    <source>
        <dbReference type="ARBA" id="ARBA00023136"/>
    </source>
</evidence>
<dbReference type="InterPro" id="IPR036259">
    <property type="entry name" value="MFS_trans_sf"/>
</dbReference>
<dbReference type="EMBL" id="CP019980">
    <property type="protein sequence ID" value="AVK95086.1"/>
    <property type="molecule type" value="Genomic_DNA"/>
</dbReference>
<dbReference type="GO" id="GO:0022857">
    <property type="term" value="F:transmembrane transporter activity"/>
    <property type="evidence" value="ECO:0007669"/>
    <property type="project" value="InterPro"/>
</dbReference>
<feature type="transmembrane region" description="Helical" evidence="6">
    <location>
        <begin position="298"/>
        <end position="320"/>
    </location>
</feature>
<feature type="transmembrane region" description="Helical" evidence="6">
    <location>
        <begin position="102"/>
        <end position="126"/>
    </location>
</feature>
<evidence type="ECO:0000313" key="9">
    <source>
        <dbReference type="EMBL" id="SUV19591.1"/>
    </source>
</evidence>
<dbReference type="GO" id="GO:0005886">
    <property type="term" value="C:plasma membrane"/>
    <property type="evidence" value="ECO:0007669"/>
    <property type="project" value="UniProtKB-SubCell"/>
</dbReference>
<feature type="transmembrane region" description="Helical" evidence="6">
    <location>
        <begin position="266"/>
        <end position="292"/>
    </location>
</feature>
<comment type="subcellular location">
    <subcellularLocation>
        <location evidence="1">Cell membrane</location>
        <topology evidence="1">Multi-pass membrane protein</topology>
    </subcellularLocation>
</comment>
<feature type="transmembrane region" description="Helical" evidence="6">
    <location>
        <begin position="200"/>
        <end position="221"/>
    </location>
</feature>
<gene>
    <name evidence="9" type="primary">emrB_2</name>
    <name evidence="8" type="ORF">LS41612_01635</name>
    <name evidence="9" type="ORF">NCTC10338_04474</name>
</gene>
<feature type="transmembrane region" description="Helical" evidence="6">
    <location>
        <begin position="138"/>
        <end position="161"/>
    </location>
</feature>
<evidence type="ECO:0000313" key="10">
    <source>
        <dbReference type="Proteomes" id="UP000238825"/>
    </source>
</evidence>
<feature type="transmembrane region" description="Helical" evidence="6">
    <location>
        <begin position="357"/>
        <end position="383"/>
    </location>
</feature>
<dbReference type="AlphaFoldDB" id="A0A2S0JVG2"/>
<dbReference type="EMBL" id="UFSZ01000001">
    <property type="protein sequence ID" value="SUV19591.1"/>
    <property type="molecule type" value="Genomic_DNA"/>
</dbReference>
<feature type="domain" description="Major facilitator superfamily (MFS) profile" evidence="7">
    <location>
        <begin position="12"/>
        <end position="465"/>
    </location>
</feature>
<evidence type="ECO:0000313" key="8">
    <source>
        <dbReference type="EMBL" id="AVK95086.1"/>
    </source>
</evidence>
<dbReference type="RefSeq" id="WP_024364024.1">
    <property type="nucleotide sequence ID" value="NZ_BJNS01000038.1"/>
</dbReference>
<dbReference type="Gene3D" id="1.20.1250.20">
    <property type="entry name" value="MFS general substrate transporter like domains"/>
    <property type="match status" value="2"/>
</dbReference>
<reference evidence="9 11" key="2">
    <citation type="submission" date="2018-06" db="EMBL/GenBank/DDBJ databases">
        <authorList>
            <consortium name="Pathogen Informatics"/>
            <person name="Doyle S."/>
        </authorList>
    </citation>
    <scope>NUCLEOTIDE SEQUENCE [LARGE SCALE GENOMIC DNA]</scope>
    <source>
        <strain evidence="9 11">NCTC10338</strain>
    </source>
</reference>
<dbReference type="Proteomes" id="UP000255295">
    <property type="component" value="Unassembled WGS sequence"/>
</dbReference>
<keyword evidence="4 6" id="KW-1133">Transmembrane helix</keyword>
<evidence type="ECO:0000256" key="4">
    <source>
        <dbReference type="ARBA" id="ARBA00022989"/>
    </source>
</evidence>
<dbReference type="PRINTS" id="PR01036">
    <property type="entry name" value="TCRTETB"/>
</dbReference>
<keyword evidence="5 6" id="KW-0472">Membrane</keyword>
<evidence type="ECO:0000256" key="6">
    <source>
        <dbReference type="SAM" id="Phobius"/>
    </source>
</evidence>
<dbReference type="SUPFAM" id="SSF103473">
    <property type="entry name" value="MFS general substrate transporter"/>
    <property type="match status" value="1"/>
</dbReference>
<feature type="transmembrane region" description="Helical" evidence="6">
    <location>
        <begin position="167"/>
        <end position="188"/>
    </location>
</feature>
<sequence length="470" mass="51788">MLNIQAMKKHSALLAVFIAAFSLVLTNSSFNILLPSFMQLYGISASSAGWVILAYLLSMTITMPLTPLVVDRLGRKRAYIAGVAIYGLSSIIGGLFDQYVQVVLIVRSLHGIAGGIMIPLSLSLLFDVYEKEVHGRVAGIWGIQLTVASIIGPTVGGLIIQFGQLQYLFWLNVPFAIVSLCLCATQINSYQVMRKKEMDLFGIIYMVLSILMLSVSIQLFLKQVLPTWLVVMMLVGGLLLLIRFIQLENKKIEPLLNYKLLQRKTIFAITVLIAAIQDVVMLGAVFVLPLLFQEVYQLPSSAVGAMFIPTAIFTSLFMWLGGHWMDKGKSKNFIVVGIVIVAISIISFSFLPKSVSIFVLILLMIGRGIGGGLSNMTVTTIGLHTLSQEELHEGSALASTIERFSSSFAVMLLTIYYDFRWSMLINAGLSVADAKWMAIKEECVILGSIMLVTVPFVLYITRKRVDIGVH</sequence>
<organism evidence="8 10">
    <name type="scientific">Lysinibacillus sphaericus</name>
    <name type="common">Bacillus sphaericus</name>
    <dbReference type="NCBI Taxonomy" id="1421"/>
    <lineage>
        <taxon>Bacteria</taxon>
        <taxon>Bacillati</taxon>
        <taxon>Bacillota</taxon>
        <taxon>Bacilli</taxon>
        <taxon>Bacillales</taxon>
        <taxon>Bacillaceae</taxon>
        <taxon>Lysinibacillus</taxon>
    </lineage>
</organism>
<evidence type="ECO:0000259" key="7">
    <source>
        <dbReference type="PROSITE" id="PS50850"/>
    </source>
</evidence>
<accession>A0A2S0JVG2</accession>
<reference evidence="8 10" key="1">
    <citation type="submission" date="2017-03" db="EMBL/GenBank/DDBJ databases">
        <title>The whole genome sequencing and assembly of Lysinibacillus sphaericus DSM 28T strain.</title>
        <authorList>
            <person name="Lee Y.-J."/>
            <person name="Yi H."/>
            <person name="Bahn Y.-S."/>
            <person name="Kim J.F."/>
            <person name="Lee D.-W."/>
        </authorList>
    </citation>
    <scope>NUCLEOTIDE SEQUENCE [LARGE SCALE GENOMIC DNA]</scope>
    <source>
        <strain evidence="8 10">DSM 28</strain>
    </source>
</reference>
<evidence type="ECO:0000256" key="2">
    <source>
        <dbReference type="ARBA" id="ARBA00022448"/>
    </source>
</evidence>
<protein>
    <submittedName>
        <fullName evidence="9">ErmB/QacA family multidrug efflux proteins</fullName>
    </submittedName>
    <submittedName>
        <fullName evidence="8">MFS transporter</fullName>
    </submittedName>
</protein>
<dbReference type="PROSITE" id="PS50850">
    <property type="entry name" value="MFS"/>
    <property type="match status" value="1"/>
</dbReference>